<protein>
    <submittedName>
        <fullName evidence="1">Uncharacterized protein</fullName>
    </submittedName>
</protein>
<evidence type="ECO:0000313" key="2">
    <source>
        <dbReference type="Proteomes" id="UP000308037"/>
    </source>
</evidence>
<accession>A0A4U5JE07</accession>
<keyword evidence="2" id="KW-1185">Reference proteome</keyword>
<gene>
    <name evidence="1" type="ORF">DM868_00285</name>
</gene>
<evidence type="ECO:0000313" key="1">
    <source>
        <dbReference type="EMBL" id="TKR27572.1"/>
    </source>
</evidence>
<proteinExistence type="predicted"/>
<dbReference type="RefSeq" id="WP_137274835.1">
    <property type="nucleotide sequence ID" value="NZ_QKNX01000001.1"/>
</dbReference>
<dbReference type="AlphaFoldDB" id="A0A4U5JE07"/>
<dbReference type="Proteomes" id="UP000308037">
    <property type="component" value="Unassembled WGS sequence"/>
</dbReference>
<sequence length="141" mass="15712">MFEILQRRRSGYLHRSVTPDDAVLRGLTGCRGGELRRYRPQFLGGRIALETDERDAFETVDGALDACPPLGKRRDGFAGRISGDDPTRERPSVAIGDCQYAVVAIDSDTPRDPLETILDDGKFVRIDAERRLLDVEVLVLP</sequence>
<dbReference type="EMBL" id="QKNX01000001">
    <property type="protein sequence ID" value="TKR27572.1"/>
    <property type="molecule type" value="Genomic_DNA"/>
</dbReference>
<organism evidence="1 2">
    <name type="scientific">Natronomonas salsuginis</name>
    <dbReference type="NCBI Taxonomy" id="2217661"/>
    <lineage>
        <taxon>Archaea</taxon>
        <taxon>Methanobacteriati</taxon>
        <taxon>Methanobacteriota</taxon>
        <taxon>Stenosarchaea group</taxon>
        <taxon>Halobacteria</taxon>
        <taxon>Halobacteriales</taxon>
        <taxon>Natronomonadaceae</taxon>
        <taxon>Natronomonas</taxon>
    </lineage>
</organism>
<reference evidence="1 2" key="1">
    <citation type="submission" date="2019-04" db="EMBL/GenBank/DDBJ databases">
        <title>Natronomonas sp. F20-122 a newhaloarchaeon isolated from a saline saltern of Isla Bacuta, Huelva, Spain.</title>
        <authorList>
            <person name="Duran-Viseras A."/>
            <person name="Sanchez-Porro C."/>
            <person name="Ventosa A."/>
        </authorList>
    </citation>
    <scope>NUCLEOTIDE SEQUENCE [LARGE SCALE GENOMIC DNA]</scope>
    <source>
        <strain evidence="1 2">F20-122</strain>
    </source>
</reference>
<name>A0A4U5JE07_9EURY</name>
<comment type="caution">
    <text evidence="1">The sequence shown here is derived from an EMBL/GenBank/DDBJ whole genome shotgun (WGS) entry which is preliminary data.</text>
</comment>